<organism evidence="1 2">
    <name type="scientific">Aureimonas endophytica</name>
    <dbReference type="NCBI Taxonomy" id="2027858"/>
    <lineage>
        <taxon>Bacteria</taxon>
        <taxon>Pseudomonadati</taxon>
        <taxon>Pseudomonadota</taxon>
        <taxon>Alphaproteobacteria</taxon>
        <taxon>Hyphomicrobiales</taxon>
        <taxon>Aurantimonadaceae</taxon>
        <taxon>Aureimonas</taxon>
    </lineage>
</organism>
<comment type="caution">
    <text evidence="1">The sequence shown here is derived from an EMBL/GenBank/DDBJ whole genome shotgun (WGS) entry which is preliminary data.</text>
</comment>
<sequence>MEDQRDSEPEAAGFRYDFFEMGRILDIVRDAGGNVPVDFYPVYAPDFLGDRYGIARERRIALYQACSWAFTFRDAHSDWWDDRRAKAKYDRLAEIGELAEKLAGLLMKNDGEARSALSRHFPRLGAGVSAYDAVDAIRALPEAVEKERRRLCDAGLHDMAPLNLLPSENGRNRDDPGTAGGSFIIALGDAFREFFGEPKIMTSEDGEPEGPFVAFVQAVRQSAGHPITASAVKQAWMRARRRSGDKGREN</sequence>
<dbReference type="EMBL" id="BMIQ01000001">
    <property type="protein sequence ID" value="GGD93568.1"/>
    <property type="molecule type" value="Genomic_DNA"/>
</dbReference>
<evidence type="ECO:0000313" key="1">
    <source>
        <dbReference type="EMBL" id="GGD93568.1"/>
    </source>
</evidence>
<reference evidence="1" key="2">
    <citation type="submission" date="2020-09" db="EMBL/GenBank/DDBJ databases">
        <authorList>
            <person name="Sun Q."/>
            <person name="Zhou Y."/>
        </authorList>
    </citation>
    <scope>NUCLEOTIDE SEQUENCE</scope>
    <source>
        <strain evidence="1">CGMCC 1.15367</strain>
    </source>
</reference>
<evidence type="ECO:0000313" key="2">
    <source>
        <dbReference type="Proteomes" id="UP000644699"/>
    </source>
</evidence>
<keyword evidence="2" id="KW-1185">Reference proteome</keyword>
<proteinExistence type="predicted"/>
<gene>
    <name evidence="1" type="ORF">GCM10011390_10400</name>
</gene>
<dbReference type="Proteomes" id="UP000644699">
    <property type="component" value="Unassembled WGS sequence"/>
</dbReference>
<protein>
    <submittedName>
        <fullName evidence="1">Uncharacterized protein</fullName>
    </submittedName>
</protein>
<dbReference type="RefSeq" id="WP_188907112.1">
    <property type="nucleotide sequence ID" value="NZ_BMIQ01000001.1"/>
</dbReference>
<reference evidence="1" key="1">
    <citation type="journal article" date="2014" name="Int. J. Syst. Evol. Microbiol.">
        <title>Complete genome sequence of Corynebacterium casei LMG S-19264T (=DSM 44701T), isolated from a smear-ripened cheese.</title>
        <authorList>
            <consortium name="US DOE Joint Genome Institute (JGI-PGF)"/>
            <person name="Walter F."/>
            <person name="Albersmeier A."/>
            <person name="Kalinowski J."/>
            <person name="Ruckert C."/>
        </authorList>
    </citation>
    <scope>NUCLEOTIDE SEQUENCE</scope>
    <source>
        <strain evidence="1">CGMCC 1.15367</strain>
    </source>
</reference>
<accession>A0A916ZFX5</accession>
<name>A0A916ZFX5_9HYPH</name>
<dbReference type="AlphaFoldDB" id="A0A916ZFX5"/>